<dbReference type="Proteomes" id="UP000319296">
    <property type="component" value="Unassembled WGS sequence"/>
</dbReference>
<evidence type="ECO:0000256" key="3">
    <source>
        <dbReference type="ARBA" id="ARBA00023274"/>
    </source>
</evidence>
<dbReference type="GO" id="GO:0006412">
    <property type="term" value="P:translation"/>
    <property type="evidence" value="ECO:0007669"/>
    <property type="project" value="UniProtKB-UniRule"/>
</dbReference>
<dbReference type="GO" id="GO:0022625">
    <property type="term" value="C:cytosolic large ribosomal subunit"/>
    <property type="evidence" value="ECO:0007669"/>
    <property type="project" value="TreeGrafter"/>
</dbReference>
<sequence length="137" mass="15627">MNIVEKIEHEALKTDIPEFKAGDTLRIHQKIKEGDKQRIQIFEGVVIAKRGAGIRFSFTVRKNSYGVGVEKTFLAHSPLIEKIEFVYSGKVRRAKLYYLRDKTGKDAKIERRDLFNTKNKAANTSNATINATTKNNE</sequence>
<reference evidence="7 8" key="1">
    <citation type="journal article" date="2019" name="ISME J.">
        <title>Insights into ecological role of a new deltaproteobacterial order Candidatus Acidulodesulfobacterales by metagenomics and metatranscriptomics.</title>
        <authorList>
            <person name="Tan S."/>
            <person name="Liu J."/>
            <person name="Fang Y."/>
            <person name="Hedlund B.P."/>
            <person name="Lian Z.H."/>
            <person name="Huang L.Y."/>
            <person name="Li J.T."/>
            <person name="Huang L.N."/>
            <person name="Li W.J."/>
            <person name="Jiang H.C."/>
            <person name="Dong H.L."/>
            <person name="Shu W.S."/>
        </authorList>
    </citation>
    <scope>NUCLEOTIDE SEQUENCE [LARGE SCALE GENOMIC DNA]</scope>
    <source>
        <strain evidence="7">AP1</strain>
    </source>
</reference>
<dbReference type="PANTHER" id="PTHR15680">
    <property type="entry name" value="RIBOSOMAL PROTEIN L19"/>
    <property type="match status" value="1"/>
</dbReference>
<comment type="function">
    <text evidence="5 6">This protein is located at the 30S-50S ribosomal subunit interface and may play a role in the structure and function of the aminoacyl-tRNA binding site.</text>
</comment>
<keyword evidence="2 5" id="KW-0689">Ribosomal protein</keyword>
<dbReference type="Pfam" id="PF01245">
    <property type="entry name" value="Ribosomal_L19"/>
    <property type="match status" value="1"/>
</dbReference>
<evidence type="ECO:0000313" key="7">
    <source>
        <dbReference type="EMBL" id="RZD17634.1"/>
    </source>
</evidence>
<accession>A0A519BK44</accession>
<dbReference type="InterPro" id="IPR001857">
    <property type="entry name" value="Ribosomal_bL19"/>
</dbReference>
<dbReference type="PANTHER" id="PTHR15680:SF9">
    <property type="entry name" value="LARGE RIBOSOMAL SUBUNIT PROTEIN BL19M"/>
    <property type="match status" value="1"/>
</dbReference>
<dbReference type="EMBL" id="SGBB01000028">
    <property type="protein sequence ID" value="RZD17634.1"/>
    <property type="molecule type" value="Genomic_DNA"/>
</dbReference>
<comment type="caution">
    <text evidence="7">The sequence shown here is derived from an EMBL/GenBank/DDBJ whole genome shotgun (WGS) entry which is preliminary data.</text>
</comment>
<dbReference type="SUPFAM" id="SSF50104">
    <property type="entry name" value="Translation proteins SH3-like domain"/>
    <property type="match status" value="1"/>
</dbReference>
<protein>
    <recommendedName>
        <fullName evidence="4 5">Large ribosomal subunit protein bL19</fullName>
    </recommendedName>
</protein>
<keyword evidence="3 5" id="KW-0687">Ribonucleoprotein</keyword>
<comment type="similarity">
    <text evidence="1 5 6">Belongs to the bacterial ribosomal protein bL19 family.</text>
</comment>
<dbReference type="InterPro" id="IPR038657">
    <property type="entry name" value="Ribosomal_bL19_sf"/>
</dbReference>
<proteinExistence type="inferred from homology"/>
<dbReference type="InterPro" id="IPR008991">
    <property type="entry name" value="Translation_prot_SH3-like_sf"/>
</dbReference>
<dbReference type="GO" id="GO:0003735">
    <property type="term" value="F:structural constituent of ribosome"/>
    <property type="evidence" value="ECO:0007669"/>
    <property type="project" value="InterPro"/>
</dbReference>
<dbReference type="NCBIfam" id="TIGR01024">
    <property type="entry name" value="rplS_bact"/>
    <property type="match status" value="1"/>
</dbReference>
<name>A0A519BK44_9DELT</name>
<dbReference type="Gene3D" id="2.30.30.790">
    <property type="match status" value="1"/>
</dbReference>
<evidence type="ECO:0000256" key="5">
    <source>
        <dbReference type="HAMAP-Rule" id="MF_00402"/>
    </source>
</evidence>
<evidence type="ECO:0000313" key="8">
    <source>
        <dbReference type="Proteomes" id="UP000319296"/>
    </source>
</evidence>
<organism evidence="7 8">
    <name type="scientific">Candidatus Acididesulfobacter diazotrophicus</name>
    <dbReference type="NCBI Taxonomy" id="2597226"/>
    <lineage>
        <taxon>Bacteria</taxon>
        <taxon>Deltaproteobacteria</taxon>
        <taxon>Candidatus Acidulodesulfobacterales</taxon>
        <taxon>Candidatus Acididesulfobacter</taxon>
    </lineage>
</organism>
<gene>
    <name evidence="5 7" type="primary">rplS</name>
    <name evidence="7" type="ORF">EVG15_10165</name>
</gene>
<evidence type="ECO:0000256" key="6">
    <source>
        <dbReference type="RuleBase" id="RU000559"/>
    </source>
</evidence>
<dbReference type="FunFam" id="2.30.30.790:FF:000001">
    <property type="entry name" value="50S ribosomal protein L19"/>
    <property type="match status" value="1"/>
</dbReference>
<dbReference type="HAMAP" id="MF_00402">
    <property type="entry name" value="Ribosomal_bL19"/>
    <property type="match status" value="1"/>
</dbReference>
<dbReference type="PIRSF" id="PIRSF002191">
    <property type="entry name" value="Ribosomal_L19"/>
    <property type="match status" value="1"/>
</dbReference>
<dbReference type="PRINTS" id="PR00061">
    <property type="entry name" value="RIBOSOMALL19"/>
</dbReference>
<evidence type="ECO:0000256" key="1">
    <source>
        <dbReference type="ARBA" id="ARBA00005781"/>
    </source>
</evidence>
<evidence type="ECO:0000256" key="4">
    <source>
        <dbReference type="ARBA" id="ARBA00035171"/>
    </source>
</evidence>
<evidence type="ECO:0000256" key="2">
    <source>
        <dbReference type="ARBA" id="ARBA00022980"/>
    </source>
</evidence>
<dbReference type="AlphaFoldDB" id="A0A519BK44"/>